<evidence type="ECO:0000313" key="3">
    <source>
        <dbReference type="EMBL" id="MDS0283594.1"/>
    </source>
</evidence>
<name>A0ABU2FT42_9EURY</name>
<accession>A0ABU2FT42</accession>
<keyword evidence="2" id="KW-1133">Transmembrane helix</keyword>
<feature type="region of interest" description="Disordered" evidence="1">
    <location>
        <begin position="1"/>
        <end position="24"/>
    </location>
</feature>
<comment type="caution">
    <text evidence="3">The sequence shown here is derived from an EMBL/GenBank/DDBJ whole genome shotgun (WGS) entry which is preliminary data.</text>
</comment>
<dbReference type="InterPro" id="IPR021683">
    <property type="entry name" value="DUF3267"/>
</dbReference>
<feature type="transmembrane region" description="Helical" evidence="2">
    <location>
        <begin position="142"/>
        <end position="162"/>
    </location>
</feature>
<proteinExistence type="predicted"/>
<dbReference type="RefSeq" id="WP_310901426.1">
    <property type="nucleotide sequence ID" value="NZ_JAMQOS010000005.1"/>
</dbReference>
<evidence type="ECO:0000313" key="4">
    <source>
        <dbReference type="Proteomes" id="UP001268864"/>
    </source>
</evidence>
<dbReference type="EMBL" id="JAMQOS010000005">
    <property type="protein sequence ID" value="MDS0283594.1"/>
    <property type="molecule type" value="Genomic_DNA"/>
</dbReference>
<feature type="transmembrane region" description="Helical" evidence="2">
    <location>
        <begin position="168"/>
        <end position="194"/>
    </location>
</feature>
<feature type="transmembrane region" description="Helical" evidence="2">
    <location>
        <begin position="80"/>
        <end position="101"/>
    </location>
</feature>
<dbReference type="Pfam" id="PF11667">
    <property type="entry name" value="DUF3267"/>
    <property type="match status" value="1"/>
</dbReference>
<sequence length="216" mass="23351">MAADLPDSDHAPTETLTPATPDGYGDPTEFEYPLWLLVVGSVLLFPVATLLFGGVLWTVQGPTVFESLAVVSERPTGLTFVFRWPLIVGVTLLALGVTVVVHEFVHGLVFGRYGYRVSYGAMPQIGAFYATPFHQFVAREHVFPVALAPLVAISAVGVPLLAVPVPFVAFFVFQVLVVNAVGAVGDLYVVAYLLGKPEGTLLYDSDVRHSYVFEPR</sequence>
<organism evidence="3 4">
    <name type="scientific">Haloarcula onubensis</name>
    <dbReference type="NCBI Taxonomy" id="2950539"/>
    <lineage>
        <taxon>Archaea</taxon>
        <taxon>Methanobacteriati</taxon>
        <taxon>Methanobacteriota</taxon>
        <taxon>Stenosarchaea group</taxon>
        <taxon>Halobacteria</taxon>
        <taxon>Halobacteriales</taxon>
        <taxon>Haloarculaceae</taxon>
        <taxon>Haloarcula</taxon>
    </lineage>
</organism>
<evidence type="ECO:0000256" key="2">
    <source>
        <dbReference type="SAM" id="Phobius"/>
    </source>
</evidence>
<gene>
    <name evidence="3" type="ORF">NDI86_15815</name>
</gene>
<protein>
    <submittedName>
        <fullName evidence="3">DUF3267 domain-containing protein</fullName>
    </submittedName>
</protein>
<feature type="transmembrane region" description="Helical" evidence="2">
    <location>
        <begin position="34"/>
        <end position="59"/>
    </location>
</feature>
<keyword evidence="2" id="KW-0472">Membrane</keyword>
<evidence type="ECO:0000256" key="1">
    <source>
        <dbReference type="SAM" id="MobiDB-lite"/>
    </source>
</evidence>
<keyword evidence="2" id="KW-0812">Transmembrane</keyword>
<keyword evidence="4" id="KW-1185">Reference proteome</keyword>
<reference evidence="3 4" key="1">
    <citation type="submission" date="2022-06" db="EMBL/GenBank/DDBJ databases">
        <title>Halomicroarcula sp. a new haloarchaeum isolate from saline soil.</title>
        <authorList>
            <person name="Strakova D."/>
            <person name="Galisteo C."/>
            <person name="Sanchez-Porro C."/>
            <person name="Ventosa A."/>
        </authorList>
    </citation>
    <scope>NUCLEOTIDE SEQUENCE [LARGE SCALE GENOMIC DNA]</scope>
    <source>
        <strain evidence="3 4">S3CR25-11</strain>
    </source>
</reference>
<dbReference type="Proteomes" id="UP001268864">
    <property type="component" value="Unassembled WGS sequence"/>
</dbReference>